<organism evidence="1 2">
    <name type="scientific">Haematococcus lacustris</name>
    <name type="common">Green alga</name>
    <name type="synonym">Haematococcus pluvialis</name>
    <dbReference type="NCBI Taxonomy" id="44745"/>
    <lineage>
        <taxon>Eukaryota</taxon>
        <taxon>Viridiplantae</taxon>
        <taxon>Chlorophyta</taxon>
        <taxon>core chlorophytes</taxon>
        <taxon>Chlorophyceae</taxon>
        <taxon>CS clade</taxon>
        <taxon>Chlamydomonadales</taxon>
        <taxon>Haematococcaceae</taxon>
        <taxon>Haematococcus</taxon>
    </lineage>
</organism>
<dbReference type="Proteomes" id="UP000485058">
    <property type="component" value="Unassembled WGS sequence"/>
</dbReference>
<dbReference type="AlphaFoldDB" id="A0A699Z477"/>
<proteinExistence type="predicted"/>
<gene>
    <name evidence="1" type="ORF">HaLaN_13408</name>
</gene>
<comment type="caution">
    <text evidence="1">The sequence shown here is derived from an EMBL/GenBank/DDBJ whole genome shotgun (WGS) entry which is preliminary data.</text>
</comment>
<sequence>MNCMTRAIHLIPSFNDFSSGTADDVMANEASLHPTAPVATPLPERSMSNKADVNAPQYEVIRDHMKVNVADHTRNKNHLYDNHRGPSVWEYIIRRCATGGWGHTV</sequence>
<evidence type="ECO:0000313" key="2">
    <source>
        <dbReference type="Proteomes" id="UP000485058"/>
    </source>
</evidence>
<name>A0A699Z477_HAELA</name>
<keyword evidence="2" id="KW-1185">Reference proteome</keyword>
<protein>
    <submittedName>
        <fullName evidence="1">EF-hand domain-containing protein</fullName>
    </submittedName>
</protein>
<accession>A0A699Z477</accession>
<reference evidence="1 2" key="1">
    <citation type="submission" date="2020-02" db="EMBL/GenBank/DDBJ databases">
        <title>Draft genome sequence of Haematococcus lacustris strain NIES-144.</title>
        <authorList>
            <person name="Morimoto D."/>
            <person name="Nakagawa S."/>
            <person name="Yoshida T."/>
            <person name="Sawayama S."/>
        </authorList>
    </citation>
    <scope>NUCLEOTIDE SEQUENCE [LARGE SCALE GENOMIC DNA]</scope>
    <source>
        <strain evidence="1 2">NIES-144</strain>
    </source>
</reference>
<evidence type="ECO:0000313" key="1">
    <source>
        <dbReference type="EMBL" id="GFH16891.1"/>
    </source>
</evidence>
<dbReference type="EMBL" id="BLLF01001067">
    <property type="protein sequence ID" value="GFH16891.1"/>
    <property type="molecule type" value="Genomic_DNA"/>
</dbReference>